<feature type="transmembrane region" description="Helical" evidence="8">
    <location>
        <begin position="134"/>
        <end position="157"/>
    </location>
</feature>
<comment type="caution">
    <text evidence="9">The sequence shown here is derived from an EMBL/GenBank/DDBJ whole genome shotgun (WGS) entry which is preliminary data.</text>
</comment>
<evidence type="ECO:0000256" key="5">
    <source>
        <dbReference type="ARBA" id="ARBA00022692"/>
    </source>
</evidence>
<reference evidence="9 10" key="1">
    <citation type="submission" date="2018-04" db="EMBL/GenBank/DDBJ databases">
        <title>Massilia violaceinigra sp. nov., a novel purple-pigmented bacterium isolated from Tianshan glacier, Xinjiang, China.</title>
        <authorList>
            <person name="Wang H."/>
        </authorList>
    </citation>
    <scope>NUCLEOTIDE SEQUENCE [LARGE SCALE GENOMIC DNA]</scope>
    <source>
        <strain evidence="9 10">B448-2</strain>
    </source>
</reference>
<dbReference type="InterPro" id="IPR002781">
    <property type="entry name" value="TM_pro_TauE-like"/>
</dbReference>
<keyword evidence="4 8" id="KW-1003">Cell membrane</keyword>
<evidence type="ECO:0000313" key="10">
    <source>
        <dbReference type="Proteomes" id="UP000241421"/>
    </source>
</evidence>
<feature type="transmembrane region" description="Helical" evidence="8">
    <location>
        <begin position="103"/>
        <end position="122"/>
    </location>
</feature>
<dbReference type="PANTHER" id="PTHR30269:SF37">
    <property type="entry name" value="MEMBRANE TRANSPORTER PROTEIN"/>
    <property type="match status" value="1"/>
</dbReference>
<dbReference type="GO" id="GO:0005886">
    <property type="term" value="C:plasma membrane"/>
    <property type="evidence" value="ECO:0007669"/>
    <property type="project" value="UniProtKB-SubCell"/>
</dbReference>
<dbReference type="Pfam" id="PF01925">
    <property type="entry name" value="TauE"/>
    <property type="match status" value="1"/>
</dbReference>
<dbReference type="PANTHER" id="PTHR30269">
    <property type="entry name" value="TRANSMEMBRANE PROTEIN YFCA"/>
    <property type="match status" value="1"/>
</dbReference>
<keyword evidence="3" id="KW-0813">Transport</keyword>
<evidence type="ECO:0000256" key="4">
    <source>
        <dbReference type="ARBA" id="ARBA00022475"/>
    </source>
</evidence>
<organism evidence="9 10">
    <name type="scientific">Massilia glaciei</name>
    <dbReference type="NCBI Taxonomy" id="1524097"/>
    <lineage>
        <taxon>Bacteria</taxon>
        <taxon>Pseudomonadati</taxon>
        <taxon>Pseudomonadota</taxon>
        <taxon>Betaproteobacteria</taxon>
        <taxon>Burkholderiales</taxon>
        <taxon>Oxalobacteraceae</taxon>
        <taxon>Telluria group</taxon>
        <taxon>Massilia</taxon>
    </lineage>
</organism>
<evidence type="ECO:0000256" key="2">
    <source>
        <dbReference type="ARBA" id="ARBA00009142"/>
    </source>
</evidence>
<evidence type="ECO:0000256" key="7">
    <source>
        <dbReference type="ARBA" id="ARBA00023136"/>
    </source>
</evidence>
<feature type="transmembrane region" description="Helical" evidence="8">
    <location>
        <begin position="169"/>
        <end position="191"/>
    </location>
</feature>
<keyword evidence="7 8" id="KW-0472">Membrane</keyword>
<evidence type="ECO:0000256" key="6">
    <source>
        <dbReference type="ARBA" id="ARBA00022989"/>
    </source>
</evidence>
<evidence type="ECO:0000256" key="1">
    <source>
        <dbReference type="ARBA" id="ARBA00004651"/>
    </source>
</evidence>
<dbReference type="InterPro" id="IPR052017">
    <property type="entry name" value="TSUP"/>
</dbReference>
<dbReference type="EMBL" id="PXWF02000225">
    <property type="protein sequence ID" value="PWF47822.1"/>
    <property type="molecule type" value="Genomic_DNA"/>
</dbReference>
<feature type="transmembrane region" description="Helical" evidence="8">
    <location>
        <begin position="203"/>
        <end position="221"/>
    </location>
</feature>
<comment type="subcellular location">
    <subcellularLocation>
        <location evidence="1 8">Cell membrane</location>
        <topology evidence="1 8">Multi-pass membrane protein</topology>
    </subcellularLocation>
</comment>
<evidence type="ECO:0000256" key="8">
    <source>
        <dbReference type="RuleBase" id="RU363041"/>
    </source>
</evidence>
<dbReference type="OrthoDB" id="7028171at2"/>
<feature type="transmembrane region" description="Helical" evidence="8">
    <location>
        <begin position="46"/>
        <end position="67"/>
    </location>
</feature>
<sequence length="252" mass="26808">MIIVDPVFYAVAIPAVLLSGISKGGFGSALGGIGVPLMALAISPLQAAAILLPVLCFMDLVGLRVYYKKWDSANLRIMLPGALLGIALGTVTFGMLSENAVRILIGTIAVAFTLNTWFGFGARQSPAGRSLAKGTFWSAVSGLTSFLAHAGGPPAMVYMLPQRLDKTTYVATISLFFTAVNAVKLVPYAWLGQLSLANLSTSLMLAPLVPLGVWLGLWLQNRINLTWFYRIAQTCLLATGLQLVYQGLGMIV</sequence>
<name>A0A2U2HK22_9BURK</name>
<protein>
    <recommendedName>
        <fullName evidence="8">Probable membrane transporter protein</fullName>
    </recommendedName>
</protein>
<comment type="similarity">
    <text evidence="2 8">Belongs to the 4-toluene sulfonate uptake permease (TSUP) (TC 2.A.102) family.</text>
</comment>
<feature type="transmembrane region" description="Helical" evidence="8">
    <location>
        <begin position="7"/>
        <end position="26"/>
    </location>
</feature>
<keyword evidence="6 8" id="KW-1133">Transmembrane helix</keyword>
<gene>
    <name evidence="9" type="ORF">C7C56_013760</name>
</gene>
<evidence type="ECO:0000313" key="9">
    <source>
        <dbReference type="EMBL" id="PWF47822.1"/>
    </source>
</evidence>
<dbReference type="Proteomes" id="UP000241421">
    <property type="component" value="Unassembled WGS sequence"/>
</dbReference>
<accession>A0A2U2HK22</accession>
<keyword evidence="10" id="KW-1185">Reference proteome</keyword>
<dbReference type="RefSeq" id="WP_106757953.1">
    <property type="nucleotide sequence ID" value="NZ_PXWF02000225.1"/>
</dbReference>
<evidence type="ECO:0000256" key="3">
    <source>
        <dbReference type="ARBA" id="ARBA00022448"/>
    </source>
</evidence>
<feature type="transmembrane region" description="Helical" evidence="8">
    <location>
        <begin position="79"/>
        <end position="97"/>
    </location>
</feature>
<proteinExistence type="inferred from homology"/>
<dbReference type="AlphaFoldDB" id="A0A2U2HK22"/>
<keyword evidence="5 8" id="KW-0812">Transmembrane</keyword>